<reference evidence="8" key="1">
    <citation type="journal article" date="2021" name="Environ. Microbiol.">
        <title>Genomic characterization of three novel Desulfobacterota classes expand the metabolic and phylogenetic diversity of the phylum.</title>
        <authorList>
            <person name="Murphy C.L."/>
            <person name="Biggerstaff J."/>
            <person name="Eichhorn A."/>
            <person name="Ewing E."/>
            <person name="Shahan R."/>
            <person name="Soriano D."/>
            <person name="Stewart S."/>
            <person name="VanMol K."/>
            <person name="Walker R."/>
            <person name="Walters P."/>
            <person name="Elshahed M.S."/>
            <person name="Youssef N.H."/>
        </authorList>
    </citation>
    <scope>NUCLEOTIDE SEQUENCE</scope>
    <source>
        <strain evidence="8">Zod_Metabat.24</strain>
    </source>
</reference>
<keyword evidence="7" id="KW-0175">Coiled coil</keyword>
<comment type="subunit">
    <text evidence="6">Heterooligomer composed of large and small subunits.</text>
</comment>
<dbReference type="SUPFAM" id="SSF116842">
    <property type="entry name" value="XseB-like"/>
    <property type="match status" value="1"/>
</dbReference>
<proteinExistence type="inferred from homology"/>
<dbReference type="PANTHER" id="PTHR34137:SF1">
    <property type="entry name" value="EXODEOXYRIBONUCLEASE 7 SMALL SUBUNIT"/>
    <property type="match status" value="1"/>
</dbReference>
<evidence type="ECO:0000256" key="7">
    <source>
        <dbReference type="SAM" id="Coils"/>
    </source>
</evidence>
<comment type="catalytic activity">
    <reaction evidence="6">
        <text>Exonucleolytic cleavage in either 5'- to 3'- or 3'- to 5'-direction to yield nucleoside 5'-phosphates.</text>
        <dbReference type="EC" id="3.1.11.6"/>
    </reaction>
</comment>
<name>A0A9D8PM35_9DELT</name>
<evidence type="ECO:0000256" key="1">
    <source>
        <dbReference type="ARBA" id="ARBA00009998"/>
    </source>
</evidence>
<dbReference type="Proteomes" id="UP000809273">
    <property type="component" value="Unassembled WGS sequence"/>
</dbReference>
<dbReference type="InterPro" id="IPR037004">
    <property type="entry name" value="Exonuc_VII_ssu_sf"/>
</dbReference>
<keyword evidence="2 6" id="KW-0963">Cytoplasm</keyword>
<evidence type="ECO:0000313" key="8">
    <source>
        <dbReference type="EMBL" id="MBN1572104.1"/>
    </source>
</evidence>
<dbReference type="NCBIfam" id="TIGR01280">
    <property type="entry name" value="xseB"/>
    <property type="match status" value="1"/>
</dbReference>
<accession>A0A9D8PM35</accession>
<dbReference type="GO" id="GO:0009318">
    <property type="term" value="C:exodeoxyribonuclease VII complex"/>
    <property type="evidence" value="ECO:0007669"/>
    <property type="project" value="UniProtKB-UniRule"/>
</dbReference>
<gene>
    <name evidence="6 8" type="primary">xseB</name>
    <name evidence="8" type="ORF">JW984_02790</name>
</gene>
<evidence type="ECO:0000313" key="9">
    <source>
        <dbReference type="Proteomes" id="UP000809273"/>
    </source>
</evidence>
<dbReference type="GO" id="GO:0005829">
    <property type="term" value="C:cytosol"/>
    <property type="evidence" value="ECO:0007669"/>
    <property type="project" value="TreeGrafter"/>
</dbReference>
<evidence type="ECO:0000256" key="3">
    <source>
        <dbReference type="ARBA" id="ARBA00022722"/>
    </source>
</evidence>
<keyword evidence="4 6" id="KW-0378">Hydrolase</keyword>
<dbReference type="PANTHER" id="PTHR34137">
    <property type="entry name" value="EXODEOXYRIBONUCLEASE 7 SMALL SUBUNIT"/>
    <property type="match status" value="1"/>
</dbReference>
<feature type="coiled-coil region" evidence="7">
    <location>
        <begin position="21"/>
        <end position="72"/>
    </location>
</feature>
<evidence type="ECO:0000256" key="6">
    <source>
        <dbReference type="HAMAP-Rule" id="MF_00337"/>
    </source>
</evidence>
<dbReference type="InterPro" id="IPR003761">
    <property type="entry name" value="Exonuc_VII_S"/>
</dbReference>
<evidence type="ECO:0000256" key="2">
    <source>
        <dbReference type="ARBA" id="ARBA00022490"/>
    </source>
</evidence>
<protein>
    <recommendedName>
        <fullName evidence="6">Exodeoxyribonuclease 7 small subunit</fullName>
        <ecNumber evidence="6">3.1.11.6</ecNumber>
    </recommendedName>
    <alternativeName>
        <fullName evidence="6">Exodeoxyribonuclease VII small subunit</fullName>
        <shortName evidence="6">Exonuclease VII small subunit</shortName>
    </alternativeName>
</protein>
<keyword evidence="3 6" id="KW-0540">Nuclease</keyword>
<comment type="caution">
    <text evidence="8">The sequence shown here is derived from an EMBL/GenBank/DDBJ whole genome shotgun (WGS) entry which is preliminary data.</text>
</comment>
<dbReference type="Pfam" id="PF02609">
    <property type="entry name" value="Exonuc_VII_S"/>
    <property type="match status" value="1"/>
</dbReference>
<evidence type="ECO:0000256" key="5">
    <source>
        <dbReference type="ARBA" id="ARBA00022839"/>
    </source>
</evidence>
<organism evidence="8 9">
    <name type="scientific">Candidatus Zymogenus saltonus</name>
    <dbReference type="NCBI Taxonomy" id="2844893"/>
    <lineage>
        <taxon>Bacteria</taxon>
        <taxon>Deltaproteobacteria</taxon>
        <taxon>Candidatus Zymogenia</taxon>
        <taxon>Candidatus Zymogeniales</taxon>
        <taxon>Candidatus Zymogenaceae</taxon>
        <taxon>Candidatus Zymogenus</taxon>
    </lineage>
</organism>
<dbReference type="GO" id="GO:0006308">
    <property type="term" value="P:DNA catabolic process"/>
    <property type="evidence" value="ECO:0007669"/>
    <property type="project" value="UniProtKB-UniRule"/>
</dbReference>
<dbReference type="EC" id="3.1.11.6" evidence="6"/>
<dbReference type="HAMAP" id="MF_00337">
    <property type="entry name" value="Exonuc_7_S"/>
    <property type="match status" value="1"/>
</dbReference>
<dbReference type="GO" id="GO:0008855">
    <property type="term" value="F:exodeoxyribonuclease VII activity"/>
    <property type="evidence" value="ECO:0007669"/>
    <property type="project" value="UniProtKB-UniRule"/>
</dbReference>
<keyword evidence="5 6" id="KW-0269">Exonuclease</keyword>
<dbReference type="EMBL" id="JAFGIX010000012">
    <property type="protein sequence ID" value="MBN1572104.1"/>
    <property type="molecule type" value="Genomic_DNA"/>
</dbReference>
<evidence type="ECO:0000256" key="4">
    <source>
        <dbReference type="ARBA" id="ARBA00022801"/>
    </source>
</evidence>
<comment type="subcellular location">
    <subcellularLocation>
        <location evidence="6">Cytoplasm</location>
    </subcellularLocation>
</comment>
<sequence>MARKEEEAGFDLELGEFDAGLEKLEEIVERLDAGELNLEESLSTFEEGMKLIKALTKKLEEAEKRIDILKKGGDGQIKIEQFEGEG</sequence>
<dbReference type="AlphaFoldDB" id="A0A9D8PM35"/>
<reference evidence="8" key="2">
    <citation type="submission" date="2021-01" db="EMBL/GenBank/DDBJ databases">
        <authorList>
            <person name="Hahn C.R."/>
            <person name="Youssef N.H."/>
            <person name="Elshahed M."/>
        </authorList>
    </citation>
    <scope>NUCLEOTIDE SEQUENCE</scope>
    <source>
        <strain evidence="8">Zod_Metabat.24</strain>
    </source>
</reference>
<comment type="function">
    <text evidence="6">Bidirectionally degrades single-stranded DNA into large acid-insoluble oligonucleotides, which are then degraded further into small acid-soluble oligonucleotides.</text>
</comment>
<comment type="similarity">
    <text evidence="1 6">Belongs to the XseB family.</text>
</comment>
<dbReference type="Gene3D" id="1.10.287.1040">
    <property type="entry name" value="Exonuclease VII, small subunit"/>
    <property type="match status" value="1"/>
</dbReference>